<gene>
    <name evidence="9" type="ordered locus">Mahau_2371</name>
</gene>
<keyword evidence="10" id="KW-1185">Reference proteome</keyword>
<dbReference type="PROSITE" id="PS00041">
    <property type="entry name" value="HTH_ARAC_FAMILY_1"/>
    <property type="match status" value="1"/>
</dbReference>
<dbReference type="RefSeq" id="WP_013781961.1">
    <property type="nucleotide sequence ID" value="NC_015520.1"/>
</dbReference>
<dbReference type="Pfam" id="PF17853">
    <property type="entry name" value="GGDEF_2"/>
    <property type="match status" value="1"/>
</dbReference>
<dbReference type="PROSITE" id="PS01124">
    <property type="entry name" value="HTH_ARAC_FAMILY_2"/>
    <property type="match status" value="1"/>
</dbReference>
<dbReference type="GO" id="GO:0000160">
    <property type="term" value="P:phosphorelay signal transduction system"/>
    <property type="evidence" value="ECO:0007669"/>
    <property type="project" value="InterPro"/>
</dbReference>
<dbReference type="PANTHER" id="PTHR43280:SF28">
    <property type="entry name" value="HTH-TYPE TRANSCRIPTIONAL ACTIVATOR RHAS"/>
    <property type="match status" value="1"/>
</dbReference>
<dbReference type="GO" id="GO:0043565">
    <property type="term" value="F:sequence-specific DNA binding"/>
    <property type="evidence" value="ECO:0007669"/>
    <property type="project" value="InterPro"/>
</dbReference>
<accession>F3ZWC6</accession>
<dbReference type="InterPro" id="IPR009057">
    <property type="entry name" value="Homeodomain-like_sf"/>
</dbReference>
<keyword evidence="2" id="KW-0805">Transcription regulation</keyword>
<dbReference type="Gene3D" id="1.10.10.60">
    <property type="entry name" value="Homeodomain-like"/>
    <property type="match status" value="2"/>
</dbReference>
<dbReference type="Gene3D" id="3.40.50.2300">
    <property type="match status" value="1"/>
</dbReference>
<dbReference type="Pfam" id="PF00072">
    <property type="entry name" value="Response_reg"/>
    <property type="match status" value="1"/>
</dbReference>
<evidence type="ECO:0000256" key="1">
    <source>
        <dbReference type="ARBA" id="ARBA00018672"/>
    </source>
</evidence>
<reference evidence="9 10" key="2">
    <citation type="journal article" date="2011" name="Stand. Genomic Sci.">
        <title>Complete genome sequence of Mahella australiensis type strain (50-1 BON).</title>
        <authorList>
            <person name="Sikorski J."/>
            <person name="Teshima H."/>
            <person name="Nolan M."/>
            <person name="Lucas S."/>
            <person name="Hammon N."/>
            <person name="Deshpande S."/>
            <person name="Cheng J.F."/>
            <person name="Pitluck S."/>
            <person name="Liolios K."/>
            <person name="Pagani I."/>
            <person name="Ivanova N."/>
            <person name="Huntemann M."/>
            <person name="Mavromatis K."/>
            <person name="Ovchinikova G."/>
            <person name="Pati A."/>
            <person name="Tapia R."/>
            <person name="Han C."/>
            <person name="Goodwin L."/>
            <person name="Chen A."/>
            <person name="Palaniappan K."/>
            <person name="Land M."/>
            <person name="Hauser L."/>
            <person name="Ngatchou-Djao O.D."/>
            <person name="Rohde M."/>
            <person name="Pukall R."/>
            <person name="Spring S."/>
            <person name="Abt B."/>
            <person name="Goker M."/>
            <person name="Detter J.C."/>
            <person name="Woyke T."/>
            <person name="Bristow J."/>
            <person name="Markowitz V."/>
            <person name="Hugenholtz P."/>
            <person name="Eisen J.A."/>
            <person name="Kyrpides N.C."/>
            <person name="Klenk H.P."/>
            <person name="Lapidus A."/>
        </authorList>
    </citation>
    <scope>NUCLEOTIDE SEQUENCE [LARGE SCALE GENOMIC DNA]</scope>
    <source>
        <strain evidence="10">DSM 15567 / CIP 107919 / 50-1 BON</strain>
    </source>
</reference>
<dbReference type="GO" id="GO:0003700">
    <property type="term" value="F:DNA-binding transcription factor activity"/>
    <property type="evidence" value="ECO:0007669"/>
    <property type="project" value="InterPro"/>
</dbReference>
<dbReference type="InterPro" id="IPR041522">
    <property type="entry name" value="CdaR_GGDEF"/>
</dbReference>
<evidence type="ECO:0000256" key="4">
    <source>
        <dbReference type="ARBA" id="ARBA00023163"/>
    </source>
</evidence>
<dbReference type="InterPro" id="IPR020449">
    <property type="entry name" value="Tscrpt_reg_AraC-type_HTH"/>
</dbReference>
<reference evidence="10" key="1">
    <citation type="submission" date="2010-11" db="EMBL/GenBank/DDBJ databases">
        <title>The complete genome of Mahella australiensis DSM 15567.</title>
        <authorList>
            <consortium name="US DOE Joint Genome Institute (JGI-PGF)"/>
            <person name="Lucas S."/>
            <person name="Copeland A."/>
            <person name="Lapidus A."/>
            <person name="Bruce D."/>
            <person name="Goodwin L."/>
            <person name="Pitluck S."/>
            <person name="Kyrpides N."/>
            <person name="Mavromatis K."/>
            <person name="Pagani I."/>
            <person name="Ivanova N."/>
            <person name="Teshima H."/>
            <person name="Brettin T."/>
            <person name="Detter J.C."/>
            <person name="Han C."/>
            <person name="Tapia R."/>
            <person name="Land M."/>
            <person name="Hauser L."/>
            <person name="Markowitz V."/>
            <person name="Cheng J.-F."/>
            <person name="Hugenholtz P."/>
            <person name="Woyke T."/>
            <person name="Wu D."/>
            <person name="Spring S."/>
            <person name="Pukall R."/>
            <person name="Steenblock K."/>
            <person name="Schneider S."/>
            <person name="Klenk H.-P."/>
            <person name="Eisen J.A."/>
        </authorList>
    </citation>
    <scope>NUCLEOTIDE SEQUENCE [LARGE SCALE GENOMIC DNA]</scope>
    <source>
        <strain evidence="10">DSM 15567 / CIP 107919 / 50-1 BON</strain>
    </source>
</reference>
<dbReference type="PROSITE" id="PS50110">
    <property type="entry name" value="RESPONSE_REGULATORY"/>
    <property type="match status" value="1"/>
</dbReference>
<dbReference type="KEGG" id="mas:Mahau_2371"/>
<dbReference type="InterPro" id="IPR001789">
    <property type="entry name" value="Sig_transdc_resp-reg_receiver"/>
</dbReference>
<dbReference type="STRING" id="697281.Mahau_2371"/>
<dbReference type="HOGENOM" id="CLU_000445_5_0_9"/>
<dbReference type="AlphaFoldDB" id="F3ZWC6"/>
<protein>
    <recommendedName>
        <fullName evidence="1">Stage 0 sporulation protein A homolog</fullName>
    </recommendedName>
</protein>
<keyword evidence="4" id="KW-0804">Transcription</keyword>
<keyword evidence="3" id="KW-0238">DNA-binding</keyword>
<dbReference type="Proteomes" id="UP000008457">
    <property type="component" value="Chromosome"/>
</dbReference>
<evidence type="ECO:0000259" key="7">
    <source>
        <dbReference type="PROSITE" id="PS01124"/>
    </source>
</evidence>
<dbReference type="CDD" id="cd17536">
    <property type="entry name" value="REC_YesN-like"/>
    <property type="match status" value="1"/>
</dbReference>
<proteinExistence type="predicted"/>
<dbReference type="EMBL" id="CP002360">
    <property type="protein sequence ID" value="AEE97535.1"/>
    <property type="molecule type" value="Genomic_DNA"/>
</dbReference>
<name>F3ZWC6_MAHA5</name>
<evidence type="ECO:0000259" key="8">
    <source>
        <dbReference type="PROSITE" id="PS50110"/>
    </source>
</evidence>
<dbReference type="PRINTS" id="PR00032">
    <property type="entry name" value="HTHARAC"/>
</dbReference>
<dbReference type="SMART" id="SM00342">
    <property type="entry name" value="HTH_ARAC"/>
    <property type="match status" value="1"/>
</dbReference>
<evidence type="ECO:0000313" key="9">
    <source>
        <dbReference type="EMBL" id="AEE97535.1"/>
    </source>
</evidence>
<dbReference type="eggNOG" id="COG2207">
    <property type="taxonomic scope" value="Bacteria"/>
</dbReference>
<dbReference type="eggNOG" id="COG4753">
    <property type="taxonomic scope" value="Bacteria"/>
</dbReference>
<feature type="modified residue" description="4-aspartylphosphate" evidence="6">
    <location>
        <position position="55"/>
    </location>
</feature>
<evidence type="ECO:0000313" key="10">
    <source>
        <dbReference type="Proteomes" id="UP000008457"/>
    </source>
</evidence>
<dbReference type="InterPro" id="IPR018062">
    <property type="entry name" value="HTH_AraC-typ_CS"/>
</dbReference>
<dbReference type="Pfam" id="PF12833">
    <property type="entry name" value="HTH_18"/>
    <property type="match status" value="1"/>
</dbReference>
<evidence type="ECO:0000256" key="6">
    <source>
        <dbReference type="PROSITE-ProRule" id="PRU00169"/>
    </source>
</evidence>
<sequence length="525" mass="60632">MIKIFVADDEQIVIDSIKFIIEKNIPNAVLVGSARSGREAVEKINEIRPDIVLMDIRMPGINGIEAIKKIKERHSDIIFIIITAYEYFDYAKDAIALGVYDYLLKPLNKNKIIEVIDKAAEIITKQRKSIAEELELKEALNRILPHLESEFVYSHFYGKVDDDNIEFYENIFGMRLGYGYIMIGSVNYVDNVANSIGKQAFYDCFATELKSIVPCLVGPPMLNSIAAYVPVERERNGFEIKNESIEIAERLCSRLDERVNLNYRIGIGRPYGIENFTISYDEADRALKIDEEKISHFDDQDIVFARRDIYPFNKEKLLIDRVIMGDGTGAARLFNEIFDWMALNYRGQESKIAAMLKELFIVLKRAASYYMEADMPYDDGAYGISVNEDIQEIKTSILAWIKTTSQNIKTRKDTALNEIIRRVEDFIAHNYNRDITMDDVAREVNMSYHYFSKFFKEQTGRNFVDYLGSLRIQKAEELLADPSRSIKDVCYSVGYNDPNYFSKLFKKYTGKSPSEYRTSLEREQV</sequence>
<keyword evidence="6" id="KW-0597">Phosphoprotein</keyword>
<evidence type="ECO:0000256" key="5">
    <source>
        <dbReference type="ARBA" id="ARBA00024867"/>
    </source>
</evidence>
<dbReference type="InterPro" id="IPR011006">
    <property type="entry name" value="CheY-like_superfamily"/>
</dbReference>
<dbReference type="SUPFAM" id="SSF46689">
    <property type="entry name" value="Homeodomain-like"/>
    <property type="match status" value="2"/>
</dbReference>
<dbReference type="OrthoDB" id="9779969at2"/>
<dbReference type="InterPro" id="IPR018060">
    <property type="entry name" value="HTH_AraC"/>
</dbReference>
<evidence type="ECO:0000256" key="3">
    <source>
        <dbReference type="ARBA" id="ARBA00023125"/>
    </source>
</evidence>
<feature type="domain" description="HTH araC/xylS-type" evidence="7">
    <location>
        <begin position="421"/>
        <end position="519"/>
    </location>
</feature>
<feature type="domain" description="Response regulatory" evidence="8">
    <location>
        <begin position="3"/>
        <end position="120"/>
    </location>
</feature>
<dbReference type="SUPFAM" id="SSF52172">
    <property type="entry name" value="CheY-like"/>
    <property type="match status" value="1"/>
</dbReference>
<dbReference type="SMART" id="SM00448">
    <property type="entry name" value="REC"/>
    <property type="match status" value="1"/>
</dbReference>
<dbReference type="PANTHER" id="PTHR43280">
    <property type="entry name" value="ARAC-FAMILY TRANSCRIPTIONAL REGULATOR"/>
    <property type="match status" value="1"/>
</dbReference>
<organism evidence="9 10">
    <name type="scientific">Mahella australiensis (strain DSM 15567 / CIP 107919 / 50-1 BON)</name>
    <dbReference type="NCBI Taxonomy" id="697281"/>
    <lineage>
        <taxon>Bacteria</taxon>
        <taxon>Bacillati</taxon>
        <taxon>Bacillota</taxon>
        <taxon>Clostridia</taxon>
        <taxon>Thermoanaerobacterales</taxon>
        <taxon>Thermoanaerobacterales Family IV. Incertae Sedis</taxon>
        <taxon>Mahella</taxon>
    </lineage>
</organism>
<comment type="function">
    <text evidence="5">May play the central regulatory role in sporulation. It may be an element of the effector pathway responsible for the activation of sporulation genes in response to nutritional stress. Spo0A may act in concert with spo0H (a sigma factor) to control the expression of some genes that are critical to the sporulation process.</text>
</comment>
<evidence type="ECO:0000256" key="2">
    <source>
        <dbReference type="ARBA" id="ARBA00023015"/>
    </source>
</evidence>